<reference evidence="1 2" key="1">
    <citation type="journal article" date="2015" name="Stand. Genomic Sci.">
        <title>Complete genome sequence of and proposal of Thermofilum uzonense sp. nov. a novel hyperthermophilic crenarchaeon and emended description of the genus Thermofilum.</title>
        <authorList>
            <person name="Toshchakov S.V."/>
            <person name="Korzhenkov A.A."/>
            <person name="Samarov N.I."/>
            <person name="Mazunin I.O."/>
            <person name="Mozhey O.I."/>
            <person name="Shmyr I.S."/>
            <person name="Derbikova K.S."/>
            <person name="Taranov E.A."/>
            <person name="Dominova I.N."/>
            <person name="Bonch-Osmolovskaya E.A."/>
            <person name="Patrushev M.V."/>
            <person name="Podosokorskaya O.A."/>
            <person name="Kublanov I.V."/>
        </authorList>
    </citation>
    <scope>NUCLEOTIDE SEQUENCE [LARGE SCALE GENOMIC DNA]</scope>
    <source>
        <strain evidence="1 2">1807-2</strain>
    </source>
</reference>
<dbReference type="Gene3D" id="3.30.2380.10">
    <property type="entry name" value="CGI121/TPRKB"/>
    <property type="match status" value="1"/>
</dbReference>
<dbReference type="OrthoDB" id="9114at2266"/>
<keyword evidence="2" id="KW-1185">Reference proteome</keyword>
<gene>
    <name evidence="1" type="ORF">MA03_00445</name>
</gene>
<dbReference type="STRING" id="1550241.MA03_00445"/>
<accession>A0A0F7FFX2</accession>
<dbReference type="AlphaFoldDB" id="A0A0F7FFX2"/>
<evidence type="ECO:0000313" key="1">
    <source>
        <dbReference type="EMBL" id="AKG38062.1"/>
    </source>
</evidence>
<dbReference type="SUPFAM" id="SSF143870">
    <property type="entry name" value="PF0523-like"/>
    <property type="match status" value="1"/>
</dbReference>
<name>A0A0F7FFX2_9CREN</name>
<sequence length="178" mass="20319">MIREQLQVSGSKAEIILACLERSQGSGLQELIRWVKENTSEGLWLILTNDCCKLPSWKVLKTGLLYSIKNYLENKMISRTLVLELLLYLIGDRNIKNLQGFFFEGNSKQIGLIGISLKGETVLYDTFKRFREAHQLEEASYDEDCWVPVYSDFLKAPADKDVLTKILRARAALLELSA</sequence>
<dbReference type="HOGENOM" id="CLU_1500356_0_0_2"/>
<dbReference type="Proteomes" id="UP000067434">
    <property type="component" value="Chromosome"/>
</dbReference>
<dbReference type="KEGG" id="thf:MA03_00445"/>
<evidence type="ECO:0000313" key="2">
    <source>
        <dbReference type="Proteomes" id="UP000067434"/>
    </source>
</evidence>
<organism evidence="1 2">
    <name type="scientific">Infirmifilum uzonense</name>
    <dbReference type="NCBI Taxonomy" id="1550241"/>
    <lineage>
        <taxon>Archaea</taxon>
        <taxon>Thermoproteota</taxon>
        <taxon>Thermoprotei</taxon>
        <taxon>Thermofilales</taxon>
        <taxon>Thermofilaceae</taxon>
        <taxon>Infirmifilum</taxon>
    </lineage>
</organism>
<dbReference type="GeneID" id="25400654"/>
<dbReference type="RefSeq" id="WP_052883385.1">
    <property type="nucleotide sequence ID" value="NZ_CP009961.1"/>
</dbReference>
<dbReference type="InterPro" id="IPR036504">
    <property type="entry name" value="CGI121/TPRKB_sf"/>
</dbReference>
<dbReference type="EMBL" id="CP009961">
    <property type="protein sequence ID" value="AKG38062.1"/>
    <property type="molecule type" value="Genomic_DNA"/>
</dbReference>
<proteinExistence type="predicted"/>
<protein>
    <submittedName>
        <fullName evidence="1">Uncharacterized protein</fullName>
    </submittedName>
</protein>